<protein>
    <submittedName>
        <fullName evidence="7">PSD1 domain-containing protein</fullName>
    </submittedName>
</protein>
<dbReference type="GO" id="GO:0046872">
    <property type="term" value="F:metal ion binding"/>
    <property type="evidence" value="ECO:0007669"/>
    <property type="project" value="UniProtKB-KW"/>
</dbReference>
<dbReference type="GO" id="GO:0009055">
    <property type="term" value="F:electron transfer activity"/>
    <property type="evidence" value="ECO:0007669"/>
    <property type="project" value="InterPro"/>
</dbReference>
<dbReference type="Proteomes" id="UP000676169">
    <property type="component" value="Chromosome"/>
</dbReference>
<evidence type="ECO:0000256" key="3">
    <source>
        <dbReference type="ARBA" id="ARBA00023004"/>
    </source>
</evidence>
<evidence type="ECO:0000256" key="4">
    <source>
        <dbReference type="PROSITE-ProRule" id="PRU00433"/>
    </source>
</evidence>
<dbReference type="Gene3D" id="2.60.40.1080">
    <property type="match status" value="2"/>
</dbReference>
<accession>A0A975J0U7</accession>
<dbReference type="KEGG" id="lamb:KBB96_03455"/>
<evidence type="ECO:0000256" key="5">
    <source>
        <dbReference type="SAM" id="SignalP"/>
    </source>
</evidence>
<dbReference type="EMBL" id="CP073100">
    <property type="protein sequence ID" value="QUE51951.1"/>
    <property type="molecule type" value="Genomic_DNA"/>
</dbReference>
<keyword evidence="1 4" id="KW-0349">Heme</keyword>
<evidence type="ECO:0000313" key="8">
    <source>
        <dbReference type="Proteomes" id="UP000676169"/>
    </source>
</evidence>
<sequence length="933" mass="103442">MIRPTPIVWAAGALIASTLVSQAANFEQVQDILETRCVECHQTGKTKGNLLMETREGFLKGGDSGAAIQPGDVSKSELLKRIHLPKDDEDAMPPAKSGPPLTEEEQKLIGQWVTDGAPWPDGLTLASRSKNALPRWDAPADPQLAFIEAYPKSVSLETAADFHRVIVIARFKDSATHDITRQSKLTLGDPSLATLTGTTLLPKKDGTTTLKIEYRGLSTEVAVAVKDATKPRPVSFQLDVMPVLTAAGCNTGSCHGSARGQDGFHLSLYGFDPKGDFYRLTTEMAGRRVNLAVPEESLMITKAIGAVPHTGGKLLAKDSASYNTLVEWIRNGAEYDADGIPQPTGITVEPSEMVLKGGDVRIPITVRATYSDGTDRDVSTLSGFSTSNDNSVTIDKHQGIAASKNRGEAFLLARFHTFNEGAQAIVVPADLPYTRPEVAENNYIDKLVHDKLDKLRIIPSGLCSDEEFIRRAFIDIIGELPSVPEREAFLASNDAKKREALVDQLLSRKEFTEMWVMKWAELLQIRTFQKGGSQVSYKAALGYYNWLRERIASNMPFNELVRQLLSAEGGTFTNPATNYYQLEEEPLKTSENVAQVFMGTRIQCAQCHNHPFDRWTMEDYYGFAAFFAQVKRKPAEDPRERIIFDGGGEVQHLVTKQNVPPKFLGGARPEIKNETRREEVAKWLTSTDNPWFARNVSNIVWSHFLGAGIVEPVDDVRVSNPPSNPALLDELTKHFVSYNYDFRKLVRDICTSRTYQLASATNETNVTDDRNFSHAAIRRVRAEVLLDCISQVTNTPNKFKGLPLGARAVQIADGNTTNYFLTTFGRASRATACSCEVKMEPNLSQALHLLNGDTTQQRVRNGKVVENYLKDKKSPSEVITNLYLSTLGRAPTDPELNNLLTATKEATKPEETREVLEDIFWALLNSKEFIFNH</sequence>
<dbReference type="InterPro" id="IPR036909">
    <property type="entry name" value="Cyt_c-like_dom_sf"/>
</dbReference>
<evidence type="ECO:0000256" key="1">
    <source>
        <dbReference type="ARBA" id="ARBA00022617"/>
    </source>
</evidence>
<keyword evidence="5" id="KW-0732">Signal</keyword>
<dbReference type="GO" id="GO:0020037">
    <property type="term" value="F:heme binding"/>
    <property type="evidence" value="ECO:0007669"/>
    <property type="project" value="InterPro"/>
</dbReference>
<name>A0A975J0U7_9BACT</name>
<dbReference type="InterPro" id="IPR011429">
    <property type="entry name" value="Cyt_c_Planctomycete-type"/>
</dbReference>
<dbReference type="Pfam" id="PF07635">
    <property type="entry name" value="PSCyt1"/>
    <property type="match status" value="1"/>
</dbReference>
<gene>
    <name evidence="7" type="ORF">KBB96_03455</name>
</gene>
<dbReference type="Pfam" id="PF07583">
    <property type="entry name" value="PSCyt2"/>
    <property type="match status" value="1"/>
</dbReference>
<evidence type="ECO:0000256" key="2">
    <source>
        <dbReference type="ARBA" id="ARBA00022723"/>
    </source>
</evidence>
<dbReference type="AlphaFoldDB" id="A0A975J0U7"/>
<dbReference type="InterPro" id="IPR011444">
    <property type="entry name" value="DUF1549"/>
</dbReference>
<organism evidence="7 8">
    <name type="scientific">Luteolibacter ambystomatis</name>
    <dbReference type="NCBI Taxonomy" id="2824561"/>
    <lineage>
        <taxon>Bacteria</taxon>
        <taxon>Pseudomonadati</taxon>
        <taxon>Verrucomicrobiota</taxon>
        <taxon>Verrucomicrobiia</taxon>
        <taxon>Verrucomicrobiales</taxon>
        <taxon>Verrucomicrobiaceae</taxon>
        <taxon>Luteolibacter</taxon>
    </lineage>
</organism>
<dbReference type="InterPro" id="IPR022655">
    <property type="entry name" value="DUF1553"/>
</dbReference>
<evidence type="ECO:0000259" key="6">
    <source>
        <dbReference type="PROSITE" id="PS51007"/>
    </source>
</evidence>
<dbReference type="Pfam" id="PF07587">
    <property type="entry name" value="PSD1"/>
    <property type="match status" value="1"/>
</dbReference>
<feature type="signal peptide" evidence="5">
    <location>
        <begin position="1"/>
        <end position="23"/>
    </location>
</feature>
<dbReference type="PANTHER" id="PTHR35889">
    <property type="entry name" value="CYCLOINULO-OLIGOSACCHARIDE FRUCTANOTRANSFERASE-RELATED"/>
    <property type="match status" value="1"/>
</dbReference>
<keyword evidence="8" id="KW-1185">Reference proteome</keyword>
<proteinExistence type="predicted"/>
<keyword evidence="3 4" id="KW-0408">Iron</keyword>
<feature type="domain" description="Cytochrome c" evidence="6">
    <location>
        <begin position="24"/>
        <end position="117"/>
    </location>
</feature>
<keyword evidence="2 4" id="KW-0479">Metal-binding</keyword>
<dbReference type="InterPro" id="IPR009056">
    <property type="entry name" value="Cyt_c-like_dom"/>
</dbReference>
<dbReference type="PROSITE" id="PS51007">
    <property type="entry name" value="CYTC"/>
    <property type="match status" value="1"/>
</dbReference>
<evidence type="ECO:0000313" key="7">
    <source>
        <dbReference type="EMBL" id="QUE51951.1"/>
    </source>
</evidence>
<dbReference type="RefSeq" id="WP_211632296.1">
    <property type="nucleotide sequence ID" value="NZ_CP073100.1"/>
</dbReference>
<reference evidence="7" key="1">
    <citation type="submission" date="2021-04" db="EMBL/GenBank/DDBJ databases">
        <title>Luteolibacter sp. 32A isolated from the skin of an Anderson's salamander (Ambystoma andersonii).</title>
        <authorList>
            <person name="Spergser J."/>
            <person name="Busse H.-J."/>
        </authorList>
    </citation>
    <scope>NUCLEOTIDE SEQUENCE</scope>
    <source>
        <strain evidence="7">32A</strain>
    </source>
</reference>
<feature type="chain" id="PRO_5037977171" evidence="5">
    <location>
        <begin position="24"/>
        <end position="933"/>
    </location>
</feature>
<dbReference type="SUPFAM" id="SSF46626">
    <property type="entry name" value="Cytochrome c"/>
    <property type="match status" value="1"/>
</dbReference>
<dbReference type="PANTHER" id="PTHR35889:SF3">
    <property type="entry name" value="F-BOX DOMAIN-CONTAINING PROTEIN"/>
    <property type="match status" value="1"/>
</dbReference>